<gene>
    <name evidence="2" type="ORF">KFE25_000233</name>
</gene>
<reference evidence="2" key="1">
    <citation type="submission" date="2021-05" db="EMBL/GenBank/DDBJ databases">
        <title>The genome of the haptophyte Pavlova lutheri (Diacronema luteri, Pavlovales) - a model for lipid biosynthesis in eukaryotic algae.</title>
        <authorList>
            <person name="Hulatt C.J."/>
            <person name="Posewitz M.C."/>
        </authorList>
    </citation>
    <scope>NUCLEOTIDE SEQUENCE</scope>
    <source>
        <strain evidence="2">NIVA-4/92</strain>
    </source>
</reference>
<evidence type="ECO:0000313" key="2">
    <source>
        <dbReference type="EMBL" id="KAG8464065.1"/>
    </source>
</evidence>
<sequence>MGKQDGNRLPVQRDESLRADAQAEPAVVMDPRQVVWSVSWTLNGINLQSVYAERVPQPFTTPQPKAVAAGEKARRFTSQGPGSREQRIALYWPAELLASTALTVHPGDRLSVLVMASYVAAPAEQEAQRGGRSAASRVVEPAPGRLTPRLGLFSLKKKSPAGTRPPPQLSAAHTAAARAQAKRFFTRNVVVQVPERVEVGALVTRATDLGVCYTHADFRSYAATFRHLPSLAEHARRTGANRALLAQLEDEAAADAGEEEEKPAYALETLTIVIPVEHVLVDFRRNVTAREVAGGAGASIEPDSTAGGSSAQHDRIAFEMVRNLDTGEIIHVSEVAERVPSGVSPEAMHWLLREDERALRLVIPFISSTVDIVKCAPPTPLVAMNGVCESGATVRPLITLDRYGHGVNDRRLVSLNITQVTWRRYSHFGTGELPPPLGVAAARGASARAAAGGSSSRVLVSADINSVLGATCTLTSNNMGGIGATVTAYTPVVVTAPALRDAVATALMLESGSFDVMLDEGMTALARQRHLEARARSAPADEPRASSPSSPPPPSAARVGKAGAGAAATRGLVTQASSSSSSAGGEPKSCVLQVSRAAVTLVQSRFVQRAGNFARRVEKTTAKGATAGEPEVGFSLDEDDGTQCRFLLRLNGKLFALIAPSAWHRDVIELVIRRRAQRAVAAASTAAGGARGAGGPRDELSAPSPLLYEPPEVLCDGVPLGIDVPLVGDTLELAPARVDYADGCAVQWWRRHESGALVPIGGAVGPRYRLSADDAYCRLEALCTPFRARDDRADDGGGSPGARLGAQARRASADSVTGAGAGGDGGARLSNYGTPAVSAVHAAALPAEADEEAVKSAHGWEYAKMPVLCASLGAGVPPLNAQLQSLPQATAASLWTTAGLMSGTDAQSSASAGGSALPLESYTCVLSKKHVVVRPPGVLVLRSLVTWPVRPGINARVPAWDKPVVELAEDELDASARRLLLLFDSLEERDQFVLVFHYLVFHGLQVQYNAQAAAASLAARRK</sequence>
<organism evidence="2 3">
    <name type="scientific">Diacronema lutheri</name>
    <name type="common">Unicellular marine alga</name>
    <name type="synonym">Monochrysis lutheri</name>
    <dbReference type="NCBI Taxonomy" id="2081491"/>
    <lineage>
        <taxon>Eukaryota</taxon>
        <taxon>Haptista</taxon>
        <taxon>Haptophyta</taxon>
        <taxon>Pavlovophyceae</taxon>
        <taxon>Pavlovales</taxon>
        <taxon>Pavlovaceae</taxon>
        <taxon>Diacronema</taxon>
    </lineage>
</organism>
<dbReference type="OrthoDB" id="10659206at2759"/>
<dbReference type="EMBL" id="JAGTXO010000014">
    <property type="protein sequence ID" value="KAG8464065.1"/>
    <property type="molecule type" value="Genomic_DNA"/>
</dbReference>
<evidence type="ECO:0000313" key="3">
    <source>
        <dbReference type="Proteomes" id="UP000751190"/>
    </source>
</evidence>
<evidence type="ECO:0000256" key="1">
    <source>
        <dbReference type="SAM" id="MobiDB-lite"/>
    </source>
</evidence>
<feature type="region of interest" description="Disordered" evidence="1">
    <location>
        <begin position="788"/>
        <end position="820"/>
    </location>
</feature>
<comment type="caution">
    <text evidence="2">The sequence shown here is derived from an EMBL/GenBank/DDBJ whole genome shotgun (WGS) entry which is preliminary data.</text>
</comment>
<name>A0A8J5XRH0_DIALT</name>
<feature type="region of interest" description="Disordered" evidence="1">
    <location>
        <begin position="62"/>
        <end position="81"/>
    </location>
</feature>
<feature type="region of interest" description="Disordered" evidence="1">
    <location>
        <begin position="532"/>
        <end position="563"/>
    </location>
</feature>
<accession>A0A8J5XRH0</accession>
<keyword evidence="3" id="KW-1185">Reference proteome</keyword>
<dbReference type="AlphaFoldDB" id="A0A8J5XRH0"/>
<protein>
    <submittedName>
        <fullName evidence="2">Uncharacterized protein</fullName>
    </submittedName>
</protein>
<feature type="compositionally biased region" description="Basic and acidic residues" evidence="1">
    <location>
        <begin position="532"/>
        <end position="544"/>
    </location>
</feature>
<dbReference type="Proteomes" id="UP000751190">
    <property type="component" value="Unassembled WGS sequence"/>
</dbReference>
<proteinExistence type="predicted"/>